<protein>
    <submittedName>
        <fullName evidence="1">Uncharacterized protein</fullName>
    </submittedName>
</protein>
<dbReference type="EMBL" id="CP053562">
    <property type="protein sequence ID" value="QPZ91204.1"/>
    <property type="molecule type" value="Genomic_DNA"/>
</dbReference>
<sequence length="360" mass="40129">MSPEVTAPPIIDFSEALRGASSIKRGFIKCRLVHMKDRSFVLPDILLSSEIKGEFYSPKFFTPNQIAFFGGDGSADFCRLTLELLNGNDVQVAFFGRDLVKTCSDGSFIYKCAFSPSVKKGLPAPCGKWRRRDGSFEVLLYHHTNSSAAAGIKASKELWDSPWNIQGSKKLENIGYCYFTSIPAIRSELHLREVAMSQMGTAHFLPTNAPYSAEFASALAVPKRTPKDMDRSLRFWVDLETVSPSHIWLHRPWSAPAYYENVLPRVFRLGVNPGYHLPLDGNRISIDPAQAKVLKYVVVGDASSPEGLAAPYNEENTLLLAKIDDISNGSEIIARWKEKQNSHLFPSMSVEMARMIENSS</sequence>
<reference evidence="1 2" key="1">
    <citation type="submission" date="2020-05" db="EMBL/GenBank/DDBJ databases">
        <title>Thioclava electrotropha strain Elox9 finished genome.</title>
        <authorList>
            <person name="Rowe A.R."/>
            <person name="Wilbanks E.G."/>
        </authorList>
    </citation>
    <scope>NUCLEOTIDE SEQUENCE [LARGE SCALE GENOMIC DNA]</scope>
    <source>
        <strain evidence="1 2">Elox9</strain>
    </source>
</reference>
<evidence type="ECO:0000313" key="1">
    <source>
        <dbReference type="EMBL" id="QPZ91204.1"/>
    </source>
</evidence>
<dbReference type="Proteomes" id="UP000192422">
    <property type="component" value="Chromosome"/>
</dbReference>
<dbReference type="RefSeq" id="WP_083079270.1">
    <property type="nucleotide sequence ID" value="NZ_CP053562.1"/>
</dbReference>
<gene>
    <name evidence="1" type="ORF">AKL02_010020</name>
</gene>
<name>A0ABX6YTQ0_9RHOB</name>
<proteinExistence type="predicted"/>
<evidence type="ECO:0000313" key="2">
    <source>
        <dbReference type="Proteomes" id="UP000192422"/>
    </source>
</evidence>
<organism evidence="1 2">
    <name type="scientific">Thioclava electrotropha</name>
    <dbReference type="NCBI Taxonomy" id="1549850"/>
    <lineage>
        <taxon>Bacteria</taxon>
        <taxon>Pseudomonadati</taxon>
        <taxon>Pseudomonadota</taxon>
        <taxon>Alphaproteobacteria</taxon>
        <taxon>Rhodobacterales</taxon>
        <taxon>Paracoccaceae</taxon>
        <taxon>Thioclava</taxon>
    </lineage>
</organism>
<keyword evidence="2" id="KW-1185">Reference proteome</keyword>
<accession>A0ABX6YTQ0</accession>